<comment type="subcellular location">
    <subcellularLocation>
        <location evidence="1">Membrane</location>
        <topology evidence="1">Multi-pass membrane protein</topology>
    </subcellularLocation>
</comment>
<reference evidence="8" key="1">
    <citation type="journal article" date="2021" name="Genome Biol. Evol.">
        <title>The assembled and annotated genome of the fairy-ring fungus Marasmius oreades.</title>
        <authorList>
            <person name="Hiltunen M."/>
            <person name="Ament-Velasquez S.L."/>
            <person name="Johannesson H."/>
        </authorList>
    </citation>
    <scope>NUCLEOTIDE SEQUENCE</scope>
    <source>
        <strain evidence="8">03SP1</strain>
    </source>
</reference>
<feature type="compositionally biased region" description="Low complexity" evidence="6">
    <location>
        <begin position="234"/>
        <end position="246"/>
    </location>
</feature>
<dbReference type="KEGG" id="more:E1B28_004136"/>
<gene>
    <name evidence="8" type="ORF">E1B28_004136</name>
</gene>
<dbReference type="GO" id="GO:0000139">
    <property type="term" value="C:Golgi membrane"/>
    <property type="evidence" value="ECO:0007669"/>
    <property type="project" value="TreeGrafter"/>
</dbReference>
<feature type="transmembrane region" description="Helical" evidence="7">
    <location>
        <begin position="50"/>
        <end position="75"/>
    </location>
</feature>
<keyword evidence="5 7" id="KW-0472">Membrane</keyword>
<evidence type="ECO:0000256" key="1">
    <source>
        <dbReference type="ARBA" id="ARBA00004141"/>
    </source>
</evidence>
<comment type="caution">
    <text evidence="8">The sequence shown here is derived from an EMBL/GenBank/DDBJ whole genome shotgun (WGS) entry which is preliminary data.</text>
</comment>
<protein>
    <recommendedName>
        <fullName evidence="10">DUF396-domain-containing protein</fullName>
    </recommendedName>
</protein>
<evidence type="ECO:0000256" key="2">
    <source>
        <dbReference type="ARBA" id="ARBA00008096"/>
    </source>
</evidence>
<dbReference type="GO" id="GO:0006888">
    <property type="term" value="P:endoplasmic reticulum to Golgi vesicle-mediated transport"/>
    <property type="evidence" value="ECO:0007669"/>
    <property type="project" value="InterPro"/>
</dbReference>
<keyword evidence="4 7" id="KW-1133">Transmembrane helix</keyword>
<evidence type="ECO:0000256" key="5">
    <source>
        <dbReference type="ARBA" id="ARBA00023136"/>
    </source>
</evidence>
<keyword evidence="3 7" id="KW-0812">Transmembrane</keyword>
<feature type="transmembrane region" description="Helical" evidence="7">
    <location>
        <begin position="95"/>
        <end position="117"/>
    </location>
</feature>
<feature type="region of interest" description="Disordered" evidence="6">
    <location>
        <begin position="209"/>
        <end position="297"/>
    </location>
</feature>
<dbReference type="AlphaFoldDB" id="A0A9P7UY70"/>
<dbReference type="GeneID" id="66073212"/>
<dbReference type="InterPro" id="IPR007277">
    <property type="entry name" value="Svp26/Tex261"/>
</dbReference>
<dbReference type="RefSeq" id="XP_043013193.1">
    <property type="nucleotide sequence ID" value="XM_043148593.1"/>
</dbReference>
<accession>A0A9P7UY70</accession>
<dbReference type="OrthoDB" id="28257at2759"/>
<feature type="compositionally biased region" description="Polar residues" evidence="6">
    <location>
        <begin position="259"/>
        <end position="270"/>
    </location>
</feature>
<evidence type="ECO:0000313" key="8">
    <source>
        <dbReference type="EMBL" id="KAG7096723.1"/>
    </source>
</evidence>
<evidence type="ECO:0000256" key="7">
    <source>
        <dbReference type="SAM" id="Phobius"/>
    </source>
</evidence>
<dbReference type="GO" id="GO:0097020">
    <property type="term" value="F:COPII receptor activity"/>
    <property type="evidence" value="ECO:0007669"/>
    <property type="project" value="InterPro"/>
</dbReference>
<proteinExistence type="inferred from homology"/>
<feature type="transmembrane region" description="Helical" evidence="7">
    <location>
        <begin position="138"/>
        <end position="161"/>
    </location>
</feature>
<keyword evidence="9" id="KW-1185">Reference proteome</keyword>
<evidence type="ECO:0000256" key="6">
    <source>
        <dbReference type="SAM" id="MobiDB-lite"/>
    </source>
</evidence>
<comment type="similarity">
    <text evidence="2">Belongs to the SVP26 family.</text>
</comment>
<dbReference type="PANTHER" id="PTHR13144:SF0">
    <property type="entry name" value="PROTEIN TEX261"/>
    <property type="match status" value="1"/>
</dbReference>
<dbReference type="GO" id="GO:0005789">
    <property type="term" value="C:endoplasmic reticulum membrane"/>
    <property type="evidence" value="ECO:0007669"/>
    <property type="project" value="TreeGrafter"/>
</dbReference>
<dbReference type="GO" id="GO:0030134">
    <property type="term" value="C:COPII-coated ER to Golgi transport vesicle"/>
    <property type="evidence" value="ECO:0007669"/>
    <property type="project" value="TreeGrafter"/>
</dbReference>
<sequence>MGLLYYVSYVAIVVVFAFVTLSLASGLLYVSELIEEHSRLAKTIGQRGTYAVIVLHLVFYATDSLPFLQTIFSVICHVVYLQNFSNTWPVISLSSLPFVASCILVIVDHFMWFFYFAQLTQDARNYRYRGRAGPQVPSFTEVATFFGLCVWLVPLFFFLSLSANDNALPTSLSTPGTPSLTATQHTKQPRISLFRSLLSFTSLLPASIRPKDSRMPEGLIAPPQSPVPFLRPQSMSSSSFRGSQHSMTPPRSPIIRQGSLESSPPSTFRSGTPPLRKPGLTMRRTSGFSEGDTSKKG</sequence>
<dbReference type="PANTHER" id="PTHR13144">
    <property type="entry name" value="TEX261 PROTEIN"/>
    <property type="match status" value="1"/>
</dbReference>
<dbReference type="EMBL" id="CM032182">
    <property type="protein sequence ID" value="KAG7096723.1"/>
    <property type="molecule type" value="Genomic_DNA"/>
</dbReference>
<evidence type="ECO:0000256" key="4">
    <source>
        <dbReference type="ARBA" id="ARBA00022989"/>
    </source>
</evidence>
<organism evidence="8 9">
    <name type="scientific">Marasmius oreades</name>
    <name type="common">fairy-ring Marasmius</name>
    <dbReference type="NCBI Taxonomy" id="181124"/>
    <lineage>
        <taxon>Eukaryota</taxon>
        <taxon>Fungi</taxon>
        <taxon>Dikarya</taxon>
        <taxon>Basidiomycota</taxon>
        <taxon>Agaricomycotina</taxon>
        <taxon>Agaricomycetes</taxon>
        <taxon>Agaricomycetidae</taxon>
        <taxon>Agaricales</taxon>
        <taxon>Marasmiineae</taxon>
        <taxon>Marasmiaceae</taxon>
        <taxon>Marasmius</taxon>
    </lineage>
</organism>
<dbReference type="Pfam" id="PF04148">
    <property type="entry name" value="Erv26"/>
    <property type="match status" value="1"/>
</dbReference>
<evidence type="ECO:0000313" key="9">
    <source>
        <dbReference type="Proteomes" id="UP001049176"/>
    </source>
</evidence>
<name>A0A9P7UY70_9AGAR</name>
<evidence type="ECO:0008006" key="10">
    <source>
        <dbReference type="Google" id="ProtNLM"/>
    </source>
</evidence>
<evidence type="ECO:0000256" key="3">
    <source>
        <dbReference type="ARBA" id="ARBA00022692"/>
    </source>
</evidence>
<dbReference type="Proteomes" id="UP001049176">
    <property type="component" value="Chromosome 2"/>
</dbReference>
<feature type="transmembrane region" description="Helical" evidence="7">
    <location>
        <begin position="6"/>
        <end position="30"/>
    </location>
</feature>